<sequence>MCIFLGYVGKFAHLHLDYSSLGYRYRNGSLVPFLILE</sequence>
<reference evidence="1" key="1">
    <citation type="submission" date="2018-02" db="EMBL/GenBank/DDBJ databases">
        <title>Rhizophora mucronata_Transcriptome.</title>
        <authorList>
            <person name="Meera S.P."/>
            <person name="Sreeshan A."/>
            <person name="Augustine A."/>
        </authorList>
    </citation>
    <scope>NUCLEOTIDE SEQUENCE</scope>
    <source>
        <tissue evidence="1">Leaf</tissue>
    </source>
</reference>
<accession>A0A2P2N701</accession>
<organism evidence="1">
    <name type="scientific">Rhizophora mucronata</name>
    <name type="common">Asiatic mangrove</name>
    <dbReference type="NCBI Taxonomy" id="61149"/>
    <lineage>
        <taxon>Eukaryota</taxon>
        <taxon>Viridiplantae</taxon>
        <taxon>Streptophyta</taxon>
        <taxon>Embryophyta</taxon>
        <taxon>Tracheophyta</taxon>
        <taxon>Spermatophyta</taxon>
        <taxon>Magnoliopsida</taxon>
        <taxon>eudicotyledons</taxon>
        <taxon>Gunneridae</taxon>
        <taxon>Pentapetalae</taxon>
        <taxon>rosids</taxon>
        <taxon>fabids</taxon>
        <taxon>Malpighiales</taxon>
        <taxon>Rhizophoraceae</taxon>
        <taxon>Rhizophora</taxon>
    </lineage>
</organism>
<evidence type="ECO:0000313" key="1">
    <source>
        <dbReference type="EMBL" id="MBX38232.1"/>
    </source>
</evidence>
<proteinExistence type="predicted"/>
<dbReference type="EMBL" id="GGEC01057748">
    <property type="protein sequence ID" value="MBX38232.1"/>
    <property type="molecule type" value="Transcribed_RNA"/>
</dbReference>
<dbReference type="AlphaFoldDB" id="A0A2P2N701"/>
<protein>
    <submittedName>
        <fullName evidence="1">Uncharacterized protein</fullName>
    </submittedName>
</protein>
<name>A0A2P2N701_RHIMU</name>